<dbReference type="EMBL" id="CAJPWZ010002718">
    <property type="protein sequence ID" value="CAG2243852.1"/>
    <property type="molecule type" value="Genomic_DNA"/>
</dbReference>
<dbReference type="SUPFAM" id="SSF52540">
    <property type="entry name" value="P-loop containing nucleoside triphosphate hydrolases"/>
    <property type="match status" value="1"/>
</dbReference>
<dbReference type="AlphaFoldDB" id="A0A8S3UNC1"/>
<protein>
    <submittedName>
        <fullName evidence="2">Uncharacterized protein</fullName>
    </submittedName>
</protein>
<feature type="compositionally biased region" description="Basic and acidic residues" evidence="1">
    <location>
        <begin position="1"/>
        <end position="17"/>
    </location>
</feature>
<feature type="compositionally biased region" description="Low complexity" evidence="1">
    <location>
        <begin position="36"/>
        <end position="47"/>
    </location>
</feature>
<name>A0A8S3UNC1_MYTED</name>
<gene>
    <name evidence="2" type="ORF">MEDL_55986</name>
</gene>
<dbReference type="InterPro" id="IPR027417">
    <property type="entry name" value="P-loop_NTPase"/>
</dbReference>
<feature type="region of interest" description="Disordered" evidence="1">
    <location>
        <begin position="1"/>
        <end position="94"/>
    </location>
</feature>
<evidence type="ECO:0000313" key="3">
    <source>
        <dbReference type="Proteomes" id="UP000683360"/>
    </source>
</evidence>
<reference evidence="2" key="1">
    <citation type="submission" date="2021-03" db="EMBL/GenBank/DDBJ databases">
        <authorList>
            <person name="Bekaert M."/>
        </authorList>
    </citation>
    <scope>NUCLEOTIDE SEQUENCE</scope>
</reference>
<accession>A0A8S3UNC1</accession>
<comment type="caution">
    <text evidence="2">The sequence shown here is derived from an EMBL/GenBank/DDBJ whole genome shotgun (WGS) entry which is preliminary data.</text>
</comment>
<feature type="region of interest" description="Disordered" evidence="1">
    <location>
        <begin position="170"/>
        <end position="200"/>
    </location>
</feature>
<dbReference type="Proteomes" id="UP000683360">
    <property type="component" value="Unassembled WGS sequence"/>
</dbReference>
<dbReference type="OrthoDB" id="5962960at2759"/>
<sequence>MKQSKILENDTAFRTESTENETNEINFDKPNAANKTSESNFTETENENASKLEVTKSRGQDDTKRNNNQLSSIESYNEASKEDVSTEVFDNSNVMSDQVNVPKSHQEIEAENHNDKGGNRKIASSDIEQSSVMDNKTHANVEEVIHIDHVSEQTKDITATIKPVEIIKSMENNSESKDHVNEYVTDKKSSSNDNEKENMSSSLVMPKDLMSRVFQTTSTSNIPTNICAVCGLWDFAGQKEFYATHQAFLTGSALYLVVADITEDISKQDIKPCFADFQNVGEYVDFWFDTIHCHRTVDPPVGEPINYPIDPPIILVFTGKDKLKKEAEISRTTKKLDHQLDDVFGMQSKYHHLQHICYISNTNDPDEEFEKLRQEISAIAMKMKNWGECVPLKWIL</sequence>
<proteinExistence type="predicted"/>
<dbReference type="Gene3D" id="3.30.70.1390">
    <property type="entry name" value="ROC domain from the Parkinson's disease-associated leucine-rich repeat kinase 2"/>
    <property type="match status" value="1"/>
</dbReference>
<feature type="compositionally biased region" description="Polar residues" evidence="1">
    <location>
        <begin position="66"/>
        <end position="78"/>
    </location>
</feature>
<dbReference type="Pfam" id="PF08477">
    <property type="entry name" value="Roc"/>
    <property type="match status" value="1"/>
</dbReference>
<keyword evidence="3" id="KW-1185">Reference proteome</keyword>
<evidence type="ECO:0000256" key="1">
    <source>
        <dbReference type="SAM" id="MobiDB-lite"/>
    </source>
</evidence>
<evidence type="ECO:0000313" key="2">
    <source>
        <dbReference type="EMBL" id="CAG2243852.1"/>
    </source>
</evidence>
<feature type="compositionally biased region" description="Basic and acidic residues" evidence="1">
    <location>
        <begin position="174"/>
        <end position="198"/>
    </location>
</feature>
<organism evidence="2 3">
    <name type="scientific">Mytilus edulis</name>
    <name type="common">Blue mussel</name>
    <dbReference type="NCBI Taxonomy" id="6550"/>
    <lineage>
        <taxon>Eukaryota</taxon>
        <taxon>Metazoa</taxon>
        <taxon>Spiralia</taxon>
        <taxon>Lophotrochozoa</taxon>
        <taxon>Mollusca</taxon>
        <taxon>Bivalvia</taxon>
        <taxon>Autobranchia</taxon>
        <taxon>Pteriomorphia</taxon>
        <taxon>Mytilida</taxon>
        <taxon>Mytiloidea</taxon>
        <taxon>Mytilidae</taxon>
        <taxon>Mytilinae</taxon>
        <taxon>Mytilus</taxon>
    </lineage>
</organism>
<dbReference type="Gene3D" id="3.40.50.300">
    <property type="entry name" value="P-loop containing nucleotide triphosphate hydrolases"/>
    <property type="match status" value="1"/>
</dbReference>
<feature type="compositionally biased region" description="Basic and acidic residues" evidence="1">
    <location>
        <begin position="48"/>
        <end position="65"/>
    </location>
</feature>